<proteinExistence type="predicted"/>
<dbReference type="InterPro" id="IPR058094">
    <property type="entry name" value="Ig-like_OmpL47-like"/>
</dbReference>
<feature type="domain" description="FIMAH" evidence="1">
    <location>
        <begin position="805"/>
        <end position="884"/>
    </location>
</feature>
<dbReference type="PANTHER" id="PTHR46343">
    <property type="entry name" value="HYR DOMAIN-CONTAINING PROTEIN"/>
    <property type="match status" value="1"/>
</dbReference>
<dbReference type="InterPro" id="IPR014756">
    <property type="entry name" value="Ig_E-set"/>
</dbReference>
<dbReference type="Pfam" id="PF22888">
    <property type="entry name" value="FIMAH"/>
    <property type="match status" value="1"/>
</dbReference>
<dbReference type="EMBL" id="JAANNP010000062">
    <property type="protein sequence ID" value="NHC15853.1"/>
    <property type="molecule type" value="Genomic_DNA"/>
</dbReference>
<comment type="caution">
    <text evidence="2">The sequence shown here is derived from an EMBL/GenBank/DDBJ whole genome shotgun (WGS) entry which is preliminary data.</text>
</comment>
<dbReference type="NCBIfam" id="NF047446">
    <property type="entry name" value="barrel_OmpL47"/>
    <property type="match status" value="8"/>
</dbReference>
<dbReference type="InterPro" id="IPR043555">
    <property type="entry name" value="SRPX-like"/>
</dbReference>
<evidence type="ECO:0000313" key="2">
    <source>
        <dbReference type="EMBL" id="NHC15853.1"/>
    </source>
</evidence>
<evidence type="ECO:0000313" key="3">
    <source>
        <dbReference type="Proteomes" id="UP000800981"/>
    </source>
</evidence>
<dbReference type="PANTHER" id="PTHR46343:SF2">
    <property type="entry name" value="SUSHI_VON WILLEBRAND FACTOR TYPE A_EGF_PENTRAXIN DOMAIN-CONTAINING 1"/>
    <property type="match status" value="1"/>
</dbReference>
<gene>
    <name evidence="2" type="ORF">G9H71_18895</name>
</gene>
<feature type="non-terminal residue" evidence="2">
    <location>
        <position position="1"/>
    </location>
</feature>
<name>A0ABX0GXZ3_9ACTN</name>
<dbReference type="Pfam" id="PF17957">
    <property type="entry name" value="Big_7"/>
    <property type="match status" value="2"/>
</dbReference>
<evidence type="ECO:0000259" key="1">
    <source>
        <dbReference type="Pfam" id="PF22888"/>
    </source>
</evidence>
<keyword evidence="3" id="KW-1185">Reference proteome</keyword>
<dbReference type="InterPro" id="IPR013783">
    <property type="entry name" value="Ig-like_fold"/>
</dbReference>
<dbReference type="Gene3D" id="3.30.1920.20">
    <property type="match status" value="2"/>
</dbReference>
<reference evidence="2 3" key="1">
    <citation type="submission" date="2020-03" db="EMBL/GenBank/DDBJ databases">
        <title>Two novel Motilibacter sp.</title>
        <authorList>
            <person name="Liu S."/>
        </authorList>
    </citation>
    <scope>NUCLEOTIDE SEQUENCE [LARGE SCALE GENOMIC DNA]</scope>
    <source>
        <strain evidence="2 3">E257</strain>
    </source>
</reference>
<dbReference type="RefSeq" id="WP_166284340.1">
    <property type="nucleotide sequence ID" value="NZ_JAANNP010000062.1"/>
</dbReference>
<dbReference type="Proteomes" id="UP000800981">
    <property type="component" value="Unassembled WGS sequence"/>
</dbReference>
<dbReference type="InterPro" id="IPR054470">
    <property type="entry name" value="FIMAH_dom"/>
</dbReference>
<protein>
    <recommendedName>
        <fullName evidence="1">FIMAH domain-containing protein</fullName>
    </recommendedName>
</protein>
<organism evidence="2 3">
    <name type="scientific">Motilibacter deserti</name>
    <dbReference type="NCBI Taxonomy" id="2714956"/>
    <lineage>
        <taxon>Bacteria</taxon>
        <taxon>Bacillati</taxon>
        <taxon>Actinomycetota</taxon>
        <taxon>Actinomycetes</taxon>
        <taxon>Motilibacterales</taxon>
        <taxon>Motilibacteraceae</taxon>
        <taxon>Motilibacter</taxon>
    </lineage>
</organism>
<accession>A0ABX0GXZ3</accession>
<dbReference type="SUPFAM" id="SSF81296">
    <property type="entry name" value="E set domains"/>
    <property type="match status" value="4"/>
</dbReference>
<sequence length="895" mass="89650">GSGVATVEYSIDNGAFTAYSAPFTVSGAGAHTVRYRATDVAGNVSQIGSSSFTIVTPDTTAPTVAATLAGTREGDNYTGTVTVTVTATDNTGGSGVASIEYSVDNGAFTTYTSPIVVTGLGAHTVRYRATDVAGNVSQIGSSTFTIVTPAPVDTTPPTVSATLAGTREGDNYTGTVTVTVTATDGGSGVASVEVSVDNGAFTAYTSPVAVTGLGAHTVRYRATDNAGNVSPIGSSTFTIVTPAPVDTTPPTVSASLAGPRLGDDYTGPVTVTVTATDGGSGVASVEYSVDNGAFTAYTAPVTVSAVGAHTVRYRATDNAGNVSPIGSSTFTIVAADTTAPTVSATLAGTREGDNYTGAVTVTLTATDAGSGVASVEYSIDNGAFTTYSSPFVVTGLGAHTVRYRATDVAGNVSAIGSNTFTIVTPAPTDTTPPTVSAALAGPQSGGNYTGPVTVTLTATDNAGGSGVASVEYSIDNGSFVAYLAPFTVTAAGQHTVRYRATDVAGNVSTVGSSSFTIVTPDTTAPTVNAALSGPQSGGNYTGTVTVTLTATDNAGGSGVASVEYSVDNGAFTAYTAPITVSAVGAHTVRYRATDVAGNVSQIGSSTFTIVAPTPTDTTAPTTNATQNPAAPNGQGGYYTSSVTVTLAATDNSGGSGVDRIEYKLDGAANWTAYTGTITVSADGQRTLVYRAVDKAGNVEADKSISFRIDATDPVVTVTGLVDGGSYDQSRTATVSFTATDAGSGVGSTTATLDGAAFTSGTTVSFANLSIGSHTLVVTSRDAAGNDSSTTVRFTVTAVSTGTTFATLQADMDAYVADGELSERVAASLEDRLSRAAAAAERGSEKSVIRFLQEFVARANNQIKGDAQDYAVRDDLVASARELIAKYETLDEAEGY</sequence>
<dbReference type="Gene3D" id="2.60.40.10">
    <property type="entry name" value="Immunoglobulins"/>
    <property type="match status" value="4"/>
</dbReference>